<organism evidence="2 3">
    <name type="scientific">Sphaerochaeta halotolerans</name>
    <dbReference type="NCBI Taxonomy" id="2293840"/>
    <lineage>
        <taxon>Bacteria</taxon>
        <taxon>Pseudomonadati</taxon>
        <taxon>Spirochaetota</taxon>
        <taxon>Spirochaetia</taxon>
        <taxon>Spirochaetales</taxon>
        <taxon>Sphaerochaetaceae</taxon>
        <taxon>Sphaerochaeta</taxon>
    </lineage>
</organism>
<dbReference type="SMART" id="SM00507">
    <property type="entry name" value="HNHc"/>
    <property type="match status" value="1"/>
</dbReference>
<dbReference type="InterPro" id="IPR003615">
    <property type="entry name" value="HNH_nuc"/>
</dbReference>
<comment type="caution">
    <text evidence="2">The sequence shown here is derived from an EMBL/GenBank/DDBJ whole genome shotgun (WGS) entry which is preliminary data.</text>
</comment>
<gene>
    <name evidence="2" type="ORF">DYP60_07020</name>
</gene>
<evidence type="ECO:0000313" key="3">
    <source>
        <dbReference type="Proteomes" id="UP000264002"/>
    </source>
</evidence>
<evidence type="ECO:0000313" key="2">
    <source>
        <dbReference type="EMBL" id="RFU94968.1"/>
    </source>
</evidence>
<keyword evidence="2" id="KW-0255">Endonuclease</keyword>
<dbReference type="Proteomes" id="UP000264002">
    <property type="component" value="Unassembled WGS sequence"/>
</dbReference>
<dbReference type="PANTHER" id="PTHR33877">
    <property type="entry name" value="SLL1193 PROTEIN"/>
    <property type="match status" value="1"/>
</dbReference>
<dbReference type="GO" id="GO:0003676">
    <property type="term" value="F:nucleic acid binding"/>
    <property type="evidence" value="ECO:0007669"/>
    <property type="project" value="InterPro"/>
</dbReference>
<sequence length="182" mass="21091">MPPKYVKTMQEELFYEYAKLISRSAFNGKINYGFVSNRFKALRDGKITISGTIREWQREQELPKECVFCGAQENLHMDHLIPRSRGGKDSADNMVWSCRSCNTSRGDKGVFVWLGLKRKDNLHCLVAGKYLKQLFELHEEKGTMNIREDTIEQLCGTCRNKSACIEWNTEKKLTCFCLESVF</sequence>
<proteinExistence type="predicted"/>
<accession>A0A372MHU5</accession>
<protein>
    <submittedName>
        <fullName evidence="2">HNH endonuclease</fullName>
    </submittedName>
</protein>
<dbReference type="GO" id="GO:0004519">
    <property type="term" value="F:endonuclease activity"/>
    <property type="evidence" value="ECO:0007669"/>
    <property type="project" value="UniProtKB-KW"/>
</dbReference>
<dbReference type="InterPro" id="IPR002711">
    <property type="entry name" value="HNH"/>
</dbReference>
<keyword evidence="3" id="KW-1185">Reference proteome</keyword>
<feature type="domain" description="HNH nuclease" evidence="1">
    <location>
        <begin position="52"/>
        <end position="103"/>
    </location>
</feature>
<keyword evidence="2" id="KW-0540">Nuclease</keyword>
<dbReference type="CDD" id="cd00085">
    <property type="entry name" value="HNHc"/>
    <property type="match status" value="1"/>
</dbReference>
<dbReference type="InterPro" id="IPR052892">
    <property type="entry name" value="NA-targeting_endonuclease"/>
</dbReference>
<dbReference type="PANTHER" id="PTHR33877:SF2">
    <property type="entry name" value="OS07G0170200 PROTEIN"/>
    <property type="match status" value="1"/>
</dbReference>
<dbReference type="AlphaFoldDB" id="A0A372MHU5"/>
<evidence type="ECO:0000259" key="1">
    <source>
        <dbReference type="SMART" id="SM00507"/>
    </source>
</evidence>
<dbReference type="Pfam" id="PF01844">
    <property type="entry name" value="HNH"/>
    <property type="match status" value="1"/>
</dbReference>
<dbReference type="Gene3D" id="1.10.30.50">
    <property type="match status" value="1"/>
</dbReference>
<reference evidence="3" key="1">
    <citation type="submission" date="2018-08" db="EMBL/GenBank/DDBJ databases">
        <authorList>
            <person name="Grouzdev D.S."/>
            <person name="Krutkina M.S."/>
        </authorList>
    </citation>
    <scope>NUCLEOTIDE SEQUENCE [LARGE SCALE GENOMIC DNA]</scope>
    <source>
        <strain evidence="3">4-11</strain>
    </source>
</reference>
<keyword evidence="2" id="KW-0378">Hydrolase</keyword>
<reference evidence="2 3" key="2">
    <citation type="submission" date="2018-09" db="EMBL/GenBank/DDBJ databases">
        <title>Genome of Sphaerochaeta halotolerans strain 4-11.</title>
        <authorList>
            <person name="Nazina T.N."/>
            <person name="Sokolova D.S."/>
        </authorList>
    </citation>
    <scope>NUCLEOTIDE SEQUENCE [LARGE SCALE GENOMIC DNA]</scope>
    <source>
        <strain evidence="2 3">4-11</strain>
    </source>
</reference>
<name>A0A372MHU5_9SPIR</name>
<dbReference type="EMBL" id="QUWK01000006">
    <property type="protein sequence ID" value="RFU94968.1"/>
    <property type="molecule type" value="Genomic_DNA"/>
</dbReference>
<dbReference type="GO" id="GO:0008270">
    <property type="term" value="F:zinc ion binding"/>
    <property type="evidence" value="ECO:0007669"/>
    <property type="project" value="InterPro"/>
</dbReference>